<dbReference type="STRING" id="283786.SAMN04487990_101138"/>
<dbReference type="SUPFAM" id="SSF53448">
    <property type="entry name" value="Nucleotide-diphospho-sugar transferases"/>
    <property type="match status" value="1"/>
</dbReference>
<proteinExistence type="predicted"/>
<evidence type="ECO:0000259" key="3">
    <source>
        <dbReference type="Pfam" id="PF00535"/>
    </source>
</evidence>
<dbReference type="PANTHER" id="PTHR22916">
    <property type="entry name" value="GLYCOSYLTRANSFERASE"/>
    <property type="match status" value="1"/>
</dbReference>
<gene>
    <name evidence="4" type="ORF">SAMN04487990_101138</name>
</gene>
<dbReference type="Proteomes" id="UP000198846">
    <property type="component" value="Unassembled WGS sequence"/>
</dbReference>
<evidence type="ECO:0000313" key="5">
    <source>
        <dbReference type="Proteomes" id="UP000198846"/>
    </source>
</evidence>
<evidence type="ECO:0000313" key="4">
    <source>
        <dbReference type="EMBL" id="SDZ73818.1"/>
    </source>
</evidence>
<protein>
    <submittedName>
        <fullName evidence="4">Glycosyltransferase involved in cell wall bisynthesis</fullName>
    </submittedName>
</protein>
<keyword evidence="1" id="KW-0328">Glycosyltransferase</keyword>
<dbReference type="Pfam" id="PF00535">
    <property type="entry name" value="Glycos_transf_2"/>
    <property type="match status" value="1"/>
</dbReference>
<evidence type="ECO:0000256" key="1">
    <source>
        <dbReference type="ARBA" id="ARBA00022676"/>
    </source>
</evidence>
<name>A0A1H3VI30_BIZPA</name>
<keyword evidence="2 4" id="KW-0808">Transferase</keyword>
<dbReference type="GO" id="GO:0016758">
    <property type="term" value="F:hexosyltransferase activity"/>
    <property type="evidence" value="ECO:0007669"/>
    <property type="project" value="UniProtKB-ARBA"/>
</dbReference>
<organism evidence="4 5">
    <name type="scientific">Bizionia paragorgiae</name>
    <dbReference type="NCBI Taxonomy" id="283786"/>
    <lineage>
        <taxon>Bacteria</taxon>
        <taxon>Pseudomonadati</taxon>
        <taxon>Bacteroidota</taxon>
        <taxon>Flavobacteriia</taxon>
        <taxon>Flavobacteriales</taxon>
        <taxon>Flavobacteriaceae</taxon>
        <taxon>Bizionia</taxon>
    </lineage>
</organism>
<dbReference type="EMBL" id="FNQK01000001">
    <property type="protein sequence ID" value="SDZ73818.1"/>
    <property type="molecule type" value="Genomic_DNA"/>
</dbReference>
<dbReference type="PANTHER" id="PTHR22916:SF51">
    <property type="entry name" value="GLYCOSYLTRANSFERASE EPSH-RELATED"/>
    <property type="match status" value="1"/>
</dbReference>
<dbReference type="CDD" id="cd00761">
    <property type="entry name" value="Glyco_tranf_GTA_type"/>
    <property type="match status" value="1"/>
</dbReference>
<keyword evidence="5" id="KW-1185">Reference proteome</keyword>
<dbReference type="OrthoDB" id="396512at2"/>
<accession>A0A1H3VI30</accession>
<dbReference type="AlphaFoldDB" id="A0A1H3VI30"/>
<reference evidence="4 5" key="1">
    <citation type="submission" date="2016-10" db="EMBL/GenBank/DDBJ databases">
        <authorList>
            <person name="de Groot N.N."/>
        </authorList>
    </citation>
    <scope>NUCLEOTIDE SEQUENCE [LARGE SCALE GENOMIC DNA]</scope>
    <source>
        <strain evidence="4 5">DSM 23842</strain>
    </source>
</reference>
<dbReference type="InterPro" id="IPR001173">
    <property type="entry name" value="Glyco_trans_2-like"/>
</dbReference>
<dbReference type="RefSeq" id="WP_092131135.1">
    <property type="nucleotide sequence ID" value="NZ_FNQK01000001.1"/>
</dbReference>
<dbReference type="InterPro" id="IPR029044">
    <property type="entry name" value="Nucleotide-diphossugar_trans"/>
</dbReference>
<evidence type="ECO:0000256" key="2">
    <source>
        <dbReference type="ARBA" id="ARBA00022679"/>
    </source>
</evidence>
<sequence length="365" mass="42804">MTQALISIIVPCYNVEKFISNTLESVYLQTYEHWECILIDDGSKDNTAATCLNWCKKDSRFKYFHQENKGLSSARNAGLKQANGAFIYFFDSDDLIASFTLENLITLINEDIDIVFGKCAVTEGQNSNIKDFLQHSPKSLKIYTNNSKSLLSLAIEEPFICVAWNRLYRKSFLIDYRLEFKKGLLHEDELWFFETLFYAKGITFNDKPTYFYNVSNADSITNNFSLKNLEAYLYIIEYIYSSYYCNTELENHKEIISAYLIHLKTVALNHCFNKLNPEEKRKATILIQDSFYKTLSKRTTKILCDEQEKLQYNFKLVEFLEAKDIVAYLRYYNSSTIFRKLKSIIIRKKANAINKSKNRRIKKVF</sequence>
<feature type="domain" description="Glycosyltransferase 2-like" evidence="3">
    <location>
        <begin position="7"/>
        <end position="175"/>
    </location>
</feature>
<dbReference type="Gene3D" id="3.90.550.10">
    <property type="entry name" value="Spore Coat Polysaccharide Biosynthesis Protein SpsA, Chain A"/>
    <property type="match status" value="1"/>
</dbReference>